<sequence length="538" mass="58323">MSSEDTTSNGPTAEDEPVAVGEQTEEKLTLAEKSARAWTTALFRAARWADARDRPHPVAADGAIDPQADPDAIVAAELRVLRSLDPDLIDLPALEESGPLAADQVDPTLISAAIAGASVNASAVVEVSGPGATASAWAVAKAALSIVGAPVTVPTMTVAALRTAKVTRSRIELYPEHLHALAGGGESPLPLNRVARRAASTRYVITSDLHRCIPGRLDWPERQGTKELYHEVLSGYADEEWHLIENGDVEDYWMVGGSTWGAVYDVAYLTGAVGPSREESRRTILREQLDRIVENNESIYSLLRDRFCAQGRYLRTMGNHDDAYTDPKMVDYLTSTHLPGAELVDNVLLCSDEAEPSDGIAGVSAVICHGHLTDSWNGPGFAPLGRSITWLITGLDDLPKIPKAGGLPDEQGLVRLLAGRARNRLITVDPRYGGNRRFDSLDEQRLFARLADCPPEGGEWPWLIFGHTHFPMLWPQDAQGDKVKYANSGCGVLDKAMTCLEWDSSDSENPLRLVVWLADPSGARRIELIPDGPTLRAV</sequence>
<protein>
    <submittedName>
        <fullName evidence="2">Unannotated protein</fullName>
    </submittedName>
</protein>
<evidence type="ECO:0000313" key="2">
    <source>
        <dbReference type="EMBL" id="CAB4529418.1"/>
    </source>
</evidence>
<dbReference type="SUPFAM" id="SSF56300">
    <property type="entry name" value="Metallo-dependent phosphatases"/>
    <property type="match status" value="1"/>
</dbReference>
<feature type="region of interest" description="Disordered" evidence="1">
    <location>
        <begin position="1"/>
        <end position="28"/>
    </location>
</feature>
<organism evidence="2">
    <name type="scientific">freshwater metagenome</name>
    <dbReference type="NCBI Taxonomy" id="449393"/>
    <lineage>
        <taxon>unclassified sequences</taxon>
        <taxon>metagenomes</taxon>
        <taxon>ecological metagenomes</taxon>
    </lineage>
</organism>
<gene>
    <name evidence="2" type="ORF">UFOPK1358_00019</name>
</gene>
<name>A0A6J6ASX1_9ZZZZ</name>
<proteinExistence type="predicted"/>
<dbReference type="InterPro" id="IPR029052">
    <property type="entry name" value="Metallo-depent_PP-like"/>
</dbReference>
<dbReference type="EMBL" id="CAEZSF010000001">
    <property type="protein sequence ID" value="CAB4529418.1"/>
    <property type="molecule type" value="Genomic_DNA"/>
</dbReference>
<accession>A0A6J6ASX1</accession>
<evidence type="ECO:0000256" key="1">
    <source>
        <dbReference type="SAM" id="MobiDB-lite"/>
    </source>
</evidence>
<feature type="compositionally biased region" description="Polar residues" evidence="1">
    <location>
        <begin position="1"/>
        <end position="11"/>
    </location>
</feature>
<dbReference type="AlphaFoldDB" id="A0A6J6ASX1"/>
<reference evidence="2" key="1">
    <citation type="submission" date="2020-05" db="EMBL/GenBank/DDBJ databases">
        <authorList>
            <person name="Chiriac C."/>
            <person name="Salcher M."/>
            <person name="Ghai R."/>
            <person name="Kavagutti S V."/>
        </authorList>
    </citation>
    <scope>NUCLEOTIDE SEQUENCE</scope>
</reference>